<organism evidence="1 2">
    <name type="scientific">Xiashengella succiniciproducens</name>
    <dbReference type="NCBI Taxonomy" id="2949635"/>
    <lineage>
        <taxon>Bacteria</taxon>
        <taxon>Pseudomonadati</taxon>
        <taxon>Bacteroidota</taxon>
        <taxon>Bacteroidia</taxon>
        <taxon>Marinilabiliales</taxon>
        <taxon>Marinilabiliaceae</taxon>
        <taxon>Xiashengella</taxon>
    </lineage>
</organism>
<sequence>MNWEAELLAMRFGGSSMDLASCVAQQPEEIHQLIKAAGHSNHMVAWRAAWVLDNYARNHQAEITKYTDQLSELLVATKHNGVRRHLTRILCDTDPALIDDGRVVDLCFEWISNPTIPVAVQANAMSLLAGLCNIYPDLAKELETVINDNYIHGSAGFKSRCRKILKQLNAVLKADD</sequence>
<dbReference type="InterPro" id="IPR016024">
    <property type="entry name" value="ARM-type_fold"/>
</dbReference>
<name>A0A9J6ZLI6_9BACT</name>
<dbReference type="EMBL" id="CP098400">
    <property type="protein sequence ID" value="URW78585.1"/>
    <property type="molecule type" value="Genomic_DNA"/>
</dbReference>
<proteinExistence type="predicted"/>
<reference evidence="1" key="2">
    <citation type="submission" date="2022-06" db="EMBL/GenBank/DDBJ databases">
        <title>Xiashengella guii gen. nov. sp. nov., a bacterium isolated form anaerobic digestion tank.</title>
        <authorList>
            <person name="Huang H."/>
        </authorList>
    </citation>
    <scope>NUCLEOTIDE SEQUENCE</scope>
    <source>
        <strain evidence="1">Ai-910</strain>
    </source>
</reference>
<protein>
    <submittedName>
        <fullName evidence="1">Uncharacterized protein</fullName>
    </submittedName>
</protein>
<dbReference type="KEGG" id="alkq:M9189_06875"/>
<evidence type="ECO:0000313" key="1">
    <source>
        <dbReference type="EMBL" id="URW78585.1"/>
    </source>
</evidence>
<dbReference type="Proteomes" id="UP001056426">
    <property type="component" value="Chromosome"/>
</dbReference>
<gene>
    <name evidence="1" type="ORF">M9189_06875</name>
</gene>
<dbReference type="SUPFAM" id="SSF48371">
    <property type="entry name" value="ARM repeat"/>
    <property type="match status" value="1"/>
</dbReference>
<accession>A0A9J6ZLI6</accession>
<dbReference type="RefSeq" id="WP_250721949.1">
    <property type="nucleotide sequence ID" value="NZ_CP098400.1"/>
</dbReference>
<reference evidence="1" key="1">
    <citation type="submission" date="2022-05" db="EMBL/GenBank/DDBJ databases">
        <authorList>
            <person name="Sun X."/>
        </authorList>
    </citation>
    <scope>NUCLEOTIDE SEQUENCE</scope>
    <source>
        <strain evidence="1">Ai-910</strain>
    </source>
</reference>
<evidence type="ECO:0000313" key="2">
    <source>
        <dbReference type="Proteomes" id="UP001056426"/>
    </source>
</evidence>
<dbReference type="AlphaFoldDB" id="A0A9J6ZLI6"/>
<keyword evidence="2" id="KW-1185">Reference proteome</keyword>